<dbReference type="GO" id="GO:0015627">
    <property type="term" value="C:type II protein secretion system complex"/>
    <property type="evidence" value="ECO:0007669"/>
    <property type="project" value="InterPro"/>
</dbReference>
<dbReference type="EMBL" id="JXOK01000081">
    <property type="protein sequence ID" value="KIN09397.1"/>
    <property type="molecule type" value="Genomic_DNA"/>
</dbReference>
<reference evidence="2 3" key="1">
    <citation type="submission" date="2015-01" db="EMBL/GenBank/DDBJ databases">
        <title>Draft genome of Vibrio mytili type strain CAIM 528.</title>
        <authorList>
            <person name="Gonzalez-Castillo A."/>
            <person name="Gomez-Gil B."/>
            <person name="Enciso-Ibarra J."/>
        </authorList>
    </citation>
    <scope>NUCLEOTIDE SEQUENCE [LARGE SCALE GENOMIC DNA]</scope>
    <source>
        <strain evidence="2 3">CAIM 528</strain>
    </source>
</reference>
<dbReference type="OrthoDB" id="5432325at2"/>
<dbReference type="Proteomes" id="UP000031977">
    <property type="component" value="Unassembled WGS sequence"/>
</dbReference>
<feature type="domain" description="Type II secretion system protein GspB C-terminal" evidence="1">
    <location>
        <begin position="162"/>
        <end position="221"/>
    </location>
</feature>
<evidence type="ECO:0000313" key="3">
    <source>
        <dbReference type="Proteomes" id="UP000031977"/>
    </source>
</evidence>
<gene>
    <name evidence="2" type="ORF">SU60_19000</name>
</gene>
<evidence type="ECO:0000259" key="1">
    <source>
        <dbReference type="Pfam" id="PF16537"/>
    </source>
</evidence>
<dbReference type="InterPro" id="IPR032389">
    <property type="entry name" value="GspB_C"/>
</dbReference>
<evidence type="ECO:0000313" key="2">
    <source>
        <dbReference type="EMBL" id="KIN09397.1"/>
    </source>
</evidence>
<sequence length="227" mass="25055">MSIAKHLGLFLIPVSVSTLGAVWYLQTVNSANHVEPSPPSSAVVDVKQPFTVLEYPEVTQLAQLSREWPQAELSQEIGSYLDSAQYNSSTESADAPVAQNQASSYSSEDDLGLSLEGLDLSSLSPDLARKVENAMSQGDSLESRNAPVNDLERNAKQWQGRLPALNLQTHMYTSDANRRWVKINDVEYHQGDVVDGQVTLKEIQPQAVVVEFQGEQIRIPALYEWNG</sequence>
<dbReference type="RefSeq" id="WP_041156894.1">
    <property type="nucleotide sequence ID" value="NZ_CBCRVP010000013.1"/>
</dbReference>
<organism evidence="2 3">
    <name type="scientific">Vibrio mytili</name>
    <dbReference type="NCBI Taxonomy" id="50718"/>
    <lineage>
        <taxon>Bacteria</taxon>
        <taxon>Pseudomonadati</taxon>
        <taxon>Pseudomonadota</taxon>
        <taxon>Gammaproteobacteria</taxon>
        <taxon>Vibrionales</taxon>
        <taxon>Vibrionaceae</taxon>
        <taxon>Vibrio</taxon>
    </lineage>
</organism>
<comment type="caution">
    <text evidence="2">The sequence shown here is derived from an EMBL/GenBank/DDBJ whole genome shotgun (WGS) entry which is preliminary data.</text>
</comment>
<dbReference type="AlphaFoldDB" id="A0A0C3I4X1"/>
<dbReference type="Pfam" id="PF16537">
    <property type="entry name" value="T2SSB"/>
    <property type="match status" value="1"/>
</dbReference>
<name>A0A0C3I4X1_9VIBR</name>
<keyword evidence="3" id="KW-1185">Reference proteome</keyword>
<protein>
    <submittedName>
        <fullName evidence="2">General secretion pathway protein GspB</fullName>
    </submittedName>
</protein>
<dbReference type="STRING" id="50718.SU60_19000"/>
<proteinExistence type="predicted"/>
<accession>A0A0C3I4X1</accession>